<proteinExistence type="predicted"/>
<protein>
    <submittedName>
        <fullName evidence="1">Uncharacterized protein</fullName>
    </submittedName>
</protein>
<dbReference type="AlphaFoldDB" id="A0A2V0RKC8"/>
<name>A0A2V0RKC8_9ZZZZ</name>
<dbReference type="EMBL" id="BDQA01000489">
    <property type="protein sequence ID" value="GBH21962.1"/>
    <property type="molecule type" value="Genomic_RNA"/>
</dbReference>
<reference evidence="1" key="1">
    <citation type="submission" date="2017-04" db="EMBL/GenBank/DDBJ databases">
        <title>Unveiling RNA virosphere associated with marine microorganisms.</title>
        <authorList>
            <person name="Urayama S."/>
            <person name="Takaki Y."/>
            <person name="Nishi S."/>
            <person name="Yoshida Y."/>
            <person name="Deguchi S."/>
            <person name="Takai K."/>
            <person name="Nunoura T."/>
        </authorList>
    </citation>
    <scope>NUCLEOTIDE SEQUENCE</scope>
</reference>
<sequence>MDGMGWSLDQTVAALRRGEWDYIDLGDDMVVLWPVGFKFEGLPTYGFEATTVPNTIAFLSKFYDPKNPVGHGLVSRMYNNTINKEVRMEPRTIEVAALGYYERSEVLKGHPAHQLYRDAMMARPRTRLVVELADRIKVDALREAVMLQALEGNWPSYALKALSETSSALAGRIDARLRAAGDYGIWHDYADPNLPVSAAINDLVVLGQQSHTRRELWTGFL</sequence>
<accession>A0A2V0RKC8</accession>
<comment type="caution">
    <text evidence="1">The sequence shown here is derived from an EMBL/GenBank/DDBJ whole genome shotgun (WGS) entry which is preliminary data.</text>
</comment>
<organism evidence="1">
    <name type="scientific">viral metagenome</name>
    <dbReference type="NCBI Taxonomy" id="1070528"/>
    <lineage>
        <taxon>unclassified sequences</taxon>
        <taxon>metagenomes</taxon>
        <taxon>organismal metagenomes</taxon>
    </lineage>
</organism>
<evidence type="ECO:0000313" key="1">
    <source>
        <dbReference type="EMBL" id="GBH21962.1"/>
    </source>
</evidence>